<name>A0A9X6NGY1_HYPEX</name>
<accession>A0A9X6NGY1</accession>
<dbReference type="AlphaFoldDB" id="A0A9X6NGY1"/>
<proteinExistence type="predicted"/>
<evidence type="ECO:0000313" key="2">
    <source>
        <dbReference type="Proteomes" id="UP000192578"/>
    </source>
</evidence>
<dbReference type="Proteomes" id="UP000192578">
    <property type="component" value="Unassembled WGS sequence"/>
</dbReference>
<gene>
    <name evidence="1" type="ORF">BV898_18282</name>
</gene>
<evidence type="ECO:0000313" key="1">
    <source>
        <dbReference type="EMBL" id="OWA53862.1"/>
    </source>
</evidence>
<organism evidence="1 2">
    <name type="scientific">Hypsibius exemplaris</name>
    <name type="common">Freshwater tardigrade</name>
    <dbReference type="NCBI Taxonomy" id="2072580"/>
    <lineage>
        <taxon>Eukaryota</taxon>
        <taxon>Metazoa</taxon>
        <taxon>Ecdysozoa</taxon>
        <taxon>Tardigrada</taxon>
        <taxon>Eutardigrada</taxon>
        <taxon>Parachela</taxon>
        <taxon>Hypsibioidea</taxon>
        <taxon>Hypsibiidae</taxon>
        <taxon>Hypsibius</taxon>
    </lineage>
</organism>
<sequence>MPPYIPPHRRNGNFVAEQNEAGDAALPGTAALENGTTFSLFPRSKFAARGLTADDGTVREVGFFSLYAGGDDAAGHGSVEIRDDRSLMRSLRVECLLEEATSVPGGFDLSTPFDDPGQGIFFHPLHVLAEWVARHRKDPNIVDVRDKIKIVSTCMLMSSLLKIAQADCRNSKGVTQWIFGAAKFRGRFSSVRGTRFQEFVTEKMHDPVNSTASGFQQISRSTTFRSVLHTKLRDIDLLILGSMDGENPFVSENTTYPCRYMDVVTMGAEIFHPGNEWKLYGERMQRWWILNVLKGVG</sequence>
<keyword evidence="2" id="KW-1185">Reference proteome</keyword>
<dbReference type="EMBL" id="MTYJ01000351">
    <property type="protein sequence ID" value="OWA53862.1"/>
    <property type="molecule type" value="Genomic_DNA"/>
</dbReference>
<protein>
    <submittedName>
        <fullName evidence="1">Uncharacterized protein</fullName>
    </submittedName>
</protein>
<reference evidence="2" key="1">
    <citation type="submission" date="2017-01" db="EMBL/GenBank/DDBJ databases">
        <title>Comparative genomics of anhydrobiosis in the tardigrade Hypsibius dujardini.</title>
        <authorList>
            <person name="Yoshida Y."/>
            <person name="Koutsovoulos G."/>
            <person name="Laetsch D."/>
            <person name="Stevens L."/>
            <person name="Kumar S."/>
            <person name="Horikawa D."/>
            <person name="Ishino K."/>
            <person name="Komine S."/>
            <person name="Tomita M."/>
            <person name="Blaxter M."/>
            <person name="Arakawa K."/>
        </authorList>
    </citation>
    <scope>NUCLEOTIDE SEQUENCE [LARGE SCALE GENOMIC DNA]</scope>
    <source>
        <strain evidence="2">Z151</strain>
    </source>
</reference>
<comment type="caution">
    <text evidence="1">The sequence shown here is derived from an EMBL/GenBank/DDBJ whole genome shotgun (WGS) entry which is preliminary data.</text>
</comment>